<evidence type="ECO:0000313" key="2">
    <source>
        <dbReference type="Proteomes" id="UP000814033"/>
    </source>
</evidence>
<protein>
    <submittedName>
        <fullName evidence="1">Nuclear pore protein 84/107</fullName>
    </submittedName>
</protein>
<proteinExistence type="predicted"/>
<dbReference type="Proteomes" id="UP000814033">
    <property type="component" value="Unassembled WGS sequence"/>
</dbReference>
<reference evidence="1" key="2">
    <citation type="journal article" date="2022" name="New Phytol.">
        <title>Evolutionary transition to the ectomycorrhizal habit in the genomes of a hyperdiverse lineage of mushroom-forming fungi.</title>
        <authorList>
            <person name="Looney B."/>
            <person name="Miyauchi S."/>
            <person name="Morin E."/>
            <person name="Drula E."/>
            <person name="Courty P.E."/>
            <person name="Kohler A."/>
            <person name="Kuo A."/>
            <person name="LaButti K."/>
            <person name="Pangilinan J."/>
            <person name="Lipzen A."/>
            <person name="Riley R."/>
            <person name="Andreopoulos W."/>
            <person name="He G."/>
            <person name="Johnson J."/>
            <person name="Nolan M."/>
            <person name="Tritt A."/>
            <person name="Barry K.W."/>
            <person name="Grigoriev I.V."/>
            <person name="Nagy L.G."/>
            <person name="Hibbett D."/>
            <person name="Henrissat B."/>
            <person name="Matheny P.B."/>
            <person name="Labbe J."/>
            <person name="Martin F.M."/>
        </authorList>
    </citation>
    <scope>NUCLEOTIDE SEQUENCE</scope>
    <source>
        <strain evidence="1">FP105234-sp</strain>
    </source>
</reference>
<accession>A0ACB8RXY1</accession>
<name>A0ACB8RXY1_9AGAM</name>
<gene>
    <name evidence="1" type="ORF">FA95DRAFT_1588663</name>
</gene>
<dbReference type="EMBL" id="MU275886">
    <property type="protein sequence ID" value="KAI0048451.1"/>
    <property type="molecule type" value="Genomic_DNA"/>
</dbReference>
<evidence type="ECO:0000313" key="1">
    <source>
        <dbReference type="EMBL" id="KAI0048451.1"/>
    </source>
</evidence>
<sequence>MSDTFYTSCAEVLSLCQTQKDDLATLLDPDAGFAPRLRQICHDQLIDLEESGESSPEELDALRMEYNTWGLLQALLPARKTEPDPSPSARTLLAQNPYTPTATLAQATMEASRTLSELVVVREWLHETAPPPPHGDASTGYWRFTKHRVMQALRTGNDGKGIDSVVKQMDPDAVVRSEGESNLAADDASYDKALAQTLYAYVRAGRLEEAVELCREAHQPWRAASIRGSLLFQWKALSVGARDEDEPAPEDPNAWSGNRRRNLWKSTCTRAALDPRLTDAERALYAALAPSSQTASTLRAACRTWEDLLWAQISVMCEERQTAALARLGGGFWENGLDAVQKDPVASALEDTDDEEESWREEVVETLQDIANASIEDGLPADNPFHMSQLHIILDRTDDLLNDFAIRLQEGMYDPSSLEYPTMTRFFAHLCLFLQMIDIPVSPLATQIILEAYLRVLEAAGQRDLIAMYAGALGDNAVERYALFLTSLELSADITERRLALTRARDHGLDMERVAVVTAERTVDRAFELLPSAAKGNLPSVLSAMQGPPTDAETLLLRSIEWTTFLDGTADYALEQANVILRYFLARGRVRVARLLLDMLPAELASIDEPEDRVTEYLHYRQFFVIWDTLDRVVECQALEAPQMTRDTRTAWLKDYQGLVEQARDQIVKLLTTDWLIPGGENTGGDRRLRELTRVRQLYIPELILRLHVLLLSSRTKIPANTKHALELANVVADSRYRLYEDFTGPNGRRLSEYIGAVRHAVLAGLEHGGSDPFSVVLA</sequence>
<organism evidence="1 2">
    <name type="scientific">Auriscalpium vulgare</name>
    <dbReference type="NCBI Taxonomy" id="40419"/>
    <lineage>
        <taxon>Eukaryota</taxon>
        <taxon>Fungi</taxon>
        <taxon>Dikarya</taxon>
        <taxon>Basidiomycota</taxon>
        <taxon>Agaricomycotina</taxon>
        <taxon>Agaricomycetes</taxon>
        <taxon>Russulales</taxon>
        <taxon>Auriscalpiaceae</taxon>
        <taxon>Auriscalpium</taxon>
    </lineage>
</organism>
<keyword evidence="2" id="KW-1185">Reference proteome</keyword>
<comment type="caution">
    <text evidence="1">The sequence shown here is derived from an EMBL/GenBank/DDBJ whole genome shotgun (WGS) entry which is preliminary data.</text>
</comment>
<reference evidence="1" key="1">
    <citation type="submission" date="2021-02" db="EMBL/GenBank/DDBJ databases">
        <authorList>
            <consortium name="DOE Joint Genome Institute"/>
            <person name="Ahrendt S."/>
            <person name="Looney B.P."/>
            <person name="Miyauchi S."/>
            <person name="Morin E."/>
            <person name="Drula E."/>
            <person name="Courty P.E."/>
            <person name="Chicoki N."/>
            <person name="Fauchery L."/>
            <person name="Kohler A."/>
            <person name="Kuo A."/>
            <person name="Labutti K."/>
            <person name="Pangilinan J."/>
            <person name="Lipzen A."/>
            <person name="Riley R."/>
            <person name="Andreopoulos W."/>
            <person name="He G."/>
            <person name="Johnson J."/>
            <person name="Barry K.W."/>
            <person name="Grigoriev I.V."/>
            <person name="Nagy L."/>
            <person name="Hibbett D."/>
            <person name="Henrissat B."/>
            <person name="Matheny P.B."/>
            <person name="Labbe J."/>
            <person name="Martin F."/>
        </authorList>
    </citation>
    <scope>NUCLEOTIDE SEQUENCE</scope>
    <source>
        <strain evidence="1">FP105234-sp</strain>
    </source>
</reference>